<dbReference type="PATRIC" id="fig|1162668.3.peg.918"/>
<dbReference type="AlphaFoldDB" id="I0IMK0"/>
<dbReference type="EMBL" id="AP012342">
    <property type="protein sequence ID" value="BAM06499.1"/>
    <property type="molecule type" value="Genomic_DNA"/>
</dbReference>
<reference evidence="3" key="2">
    <citation type="submission" date="2012-03" db="EMBL/GenBank/DDBJ databases">
        <title>The complete genome sequence of the pioneer microbe on fresh volcanic deposit, Leptospirillum ferrooxidans strain C2-3.</title>
        <authorList>
            <person name="Fujimura R."/>
            <person name="Sato Y."/>
            <person name="Nishizawa T."/>
            <person name="Nanba K."/>
            <person name="Oshima K."/>
            <person name="Hattori M."/>
            <person name="Kamijo T."/>
            <person name="Ohta H."/>
        </authorList>
    </citation>
    <scope>NUCLEOTIDE SEQUENCE [LARGE SCALE GENOMIC DNA]</scope>
    <source>
        <strain evidence="3">C2-3</strain>
    </source>
</reference>
<proteinExistence type="predicted"/>
<dbReference type="InterPro" id="IPR022749">
    <property type="entry name" value="D12N6_MeTrfase_N"/>
</dbReference>
<organism evidence="2 3">
    <name type="scientific">Leptospirillum ferrooxidans (strain C2-3)</name>
    <dbReference type="NCBI Taxonomy" id="1162668"/>
    <lineage>
        <taxon>Bacteria</taxon>
        <taxon>Pseudomonadati</taxon>
        <taxon>Nitrospirota</taxon>
        <taxon>Nitrospiria</taxon>
        <taxon>Nitrospirales</taxon>
        <taxon>Nitrospiraceae</taxon>
        <taxon>Leptospirillum</taxon>
    </lineage>
</organism>
<accession>I0IMK0</accession>
<evidence type="ECO:0000313" key="2">
    <source>
        <dbReference type="EMBL" id="BAM06499.1"/>
    </source>
</evidence>
<protein>
    <submittedName>
        <fullName evidence="2">Putative type I restrictionmodification system DNA methylase</fullName>
    </submittedName>
</protein>
<dbReference type="KEGG" id="lfc:LFE_0784"/>
<keyword evidence="2" id="KW-0489">Methyltransferase</keyword>
<dbReference type="eggNOG" id="COG0286">
    <property type="taxonomic scope" value="Bacteria"/>
</dbReference>
<dbReference type="Proteomes" id="UP000007382">
    <property type="component" value="Chromosome"/>
</dbReference>
<keyword evidence="2" id="KW-0808">Transferase</keyword>
<keyword evidence="3" id="KW-1185">Reference proteome</keyword>
<reference evidence="2 3" key="1">
    <citation type="journal article" date="2012" name="J. Bacteriol.">
        <title>Complete Genome Sequence of Leptospirillum ferrooxidans Strain C2-3, Isolated from a Fresh Volcanic Ash Deposit on the Island of Miyake, Japan.</title>
        <authorList>
            <person name="Fujimura R."/>
            <person name="Sato Y."/>
            <person name="Nishizawa T."/>
            <person name="Oshima K."/>
            <person name="Kim S.-W."/>
            <person name="Hattori M."/>
            <person name="Kamijo T."/>
            <person name="Ohta H."/>
        </authorList>
    </citation>
    <scope>NUCLEOTIDE SEQUENCE [LARGE SCALE GENOMIC DNA]</scope>
    <source>
        <strain evidence="2 3">C2-3</strain>
    </source>
</reference>
<evidence type="ECO:0000259" key="1">
    <source>
        <dbReference type="Pfam" id="PF12161"/>
    </source>
</evidence>
<dbReference type="GO" id="GO:0032259">
    <property type="term" value="P:methylation"/>
    <property type="evidence" value="ECO:0007669"/>
    <property type="project" value="UniProtKB-KW"/>
</dbReference>
<feature type="domain" description="N6 adenine-specific DNA methyltransferase N-terminal" evidence="1">
    <location>
        <begin position="12"/>
        <end position="81"/>
    </location>
</feature>
<evidence type="ECO:0000313" key="3">
    <source>
        <dbReference type="Proteomes" id="UP000007382"/>
    </source>
</evidence>
<name>I0IMK0_LEPFC</name>
<sequence length="112" mass="13338">MAENGNGRATTLADFIWKNAEDLRGDFKHTDFEKIILPFALPRRLECVLEPMRTKVRDYLEHKDKEIGRVDYEINFNRFFYKYVTPRKLEEIDTELKQVEKKIAELLGEVTE</sequence>
<dbReference type="STRING" id="1162668.LFE_0784"/>
<dbReference type="GO" id="GO:0008168">
    <property type="term" value="F:methyltransferase activity"/>
    <property type="evidence" value="ECO:0007669"/>
    <property type="project" value="UniProtKB-KW"/>
</dbReference>
<gene>
    <name evidence="2" type="ordered locus">LFE_0784</name>
</gene>
<dbReference type="HOGENOM" id="CLU_2142782_0_0_0"/>
<dbReference type="Pfam" id="PF12161">
    <property type="entry name" value="HsdM_N"/>
    <property type="match status" value="1"/>
</dbReference>